<dbReference type="AlphaFoldDB" id="A0A6V7GTK7"/>
<reference evidence="1" key="1">
    <citation type="submission" date="2020-07" db="EMBL/GenBank/DDBJ databases">
        <authorList>
            <person name="Nazaruddin N."/>
        </authorList>
    </citation>
    <scope>NUCLEOTIDE SEQUENCE</scope>
</reference>
<comment type="caution">
    <text evidence="1">The sequence shown here is derived from an EMBL/GenBank/DDBJ whole genome shotgun (WGS) entry which is preliminary data.</text>
</comment>
<sequence length="47" mass="5577">VDIFLSDTEHDSRYFCLTSYFNATPMKLNANQMCESQLTYAKRTREH</sequence>
<proteinExistence type="predicted"/>
<name>A0A6V7GTK7_9HYME</name>
<accession>A0A6V7GTK7</accession>
<keyword evidence="2" id="KW-1185">Reference proteome</keyword>
<organism evidence="1 2">
    <name type="scientific">Heterotrigona itama</name>
    <dbReference type="NCBI Taxonomy" id="395501"/>
    <lineage>
        <taxon>Eukaryota</taxon>
        <taxon>Metazoa</taxon>
        <taxon>Ecdysozoa</taxon>
        <taxon>Arthropoda</taxon>
        <taxon>Hexapoda</taxon>
        <taxon>Insecta</taxon>
        <taxon>Pterygota</taxon>
        <taxon>Neoptera</taxon>
        <taxon>Endopterygota</taxon>
        <taxon>Hymenoptera</taxon>
        <taxon>Apocrita</taxon>
        <taxon>Aculeata</taxon>
        <taxon>Apoidea</taxon>
        <taxon>Anthophila</taxon>
        <taxon>Apidae</taxon>
        <taxon>Heterotrigona</taxon>
    </lineage>
</organism>
<evidence type="ECO:0000313" key="2">
    <source>
        <dbReference type="Proteomes" id="UP000752696"/>
    </source>
</evidence>
<feature type="non-terminal residue" evidence="1">
    <location>
        <position position="1"/>
    </location>
</feature>
<protein>
    <submittedName>
        <fullName evidence="1">Uncharacterized protein</fullName>
    </submittedName>
</protein>
<gene>
    <name evidence="1" type="ORF">MHI_LOCUS37083</name>
</gene>
<dbReference type="Proteomes" id="UP000752696">
    <property type="component" value="Unassembled WGS sequence"/>
</dbReference>
<feature type="non-terminal residue" evidence="1">
    <location>
        <position position="47"/>
    </location>
</feature>
<evidence type="ECO:0000313" key="1">
    <source>
        <dbReference type="EMBL" id="CAD1468306.1"/>
    </source>
</evidence>
<dbReference type="EMBL" id="CAJDYZ010000390">
    <property type="protein sequence ID" value="CAD1468306.1"/>
    <property type="molecule type" value="Genomic_DNA"/>
</dbReference>